<accession>A0ABR0YNZ1</accession>
<feature type="compositionally biased region" description="Pro residues" evidence="3">
    <location>
        <begin position="249"/>
        <end position="264"/>
    </location>
</feature>
<dbReference type="PANTHER" id="PTHR46544">
    <property type="entry name" value="EXTRACELLULAR MATRIX PROTEIN 2-RELATED"/>
    <property type="match status" value="1"/>
</dbReference>
<reference evidence="5 6" key="1">
    <citation type="submission" date="2021-05" db="EMBL/GenBank/DDBJ databases">
        <authorList>
            <person name="Zahm M."/>
            <person name="Klopp C."/>
            <person name="Cabau C."/>
            <person name="Kuhl H."/>
            <person name="Suciu R."/>
            <person name="Ciorpac M."/>
            <person name="Holostenco D."/>
            <person name="Gessner J."/>
            <person name="Wuertz S."/>
            <person name="Hohne C."/>
            <person name="Stock M."/>
            <person name="Gislard M."/>
            <person name="Lluch J."/>
            <person name="Milhes M."/>
            <person name="Lampietro C."/>
            <person name="Lopez Roques C."/>
            <person name="Donnadieu C."/>
            <person name="Du K."/>
            <person name="Schartl M."/>
            <person name="Guiguen Y."/>
        </authorList>
    </citation>
    <scope>NUCLEOTIDE SEQUENCE [LARGE SCALE GENOMIC DNA]</scope>
    <source>
        <strain evidence="5">Hh-F2</strain>
        <tissue evidence="5">Blood</tissue>
    </source>
</reference>
<dbReference type="SUPFAM" id="SSF57603">
    <property type="entry name" value="FnI-like domain"/>
    <property type="match status" value="1"/>
</dbReference>
<dbReference type="PROSITE" id="PS51450">
    <property type="entry name" value="LRR"/>
    <property type="match status" value="3"/>
</dbReference>
<dbReference type="InterPro" id="IPR043184">
    <property type="entry name" value="ECM2"/>
</dbReference>
<evidence type="ECO:0000313" key="6">
    <source>
        <dbReference type="Proteomes" id="UP001369086"/>
    </source>
</evidence>
<evidence type="ECO:0000256" key="1">
    <source>
        <dbReference type="ARBA" id="ARBA00022614"/>
    </source>
</evidence>
<protein>
    <submittedName>
        <fullName evidence="5">Extracellular matrix protein 2-like</fullName>
    </submittedName>
</protein>
<feature type="compositionally biased region" description="Basic and acidic residues" evidence="3">
    <location>
        <begin position="136"/>
        <end position="216"/>
    </location>
</feature>
<keyword evidence="2" id="KW-0677">Repeat</keyword>
<feature type="compositionally biased region" description="Acidic residues" evidence="3">
    <location>
        <begin position="217"/>
        <end position="236"/>
    </location>
</feature>
<dbReference type="SMART" id="SM00364">
    <property type="entry name" value="LRR_BAC"/>
    <property type="match status" value="4"/>
</dbReference>
<dbReference type="SMART" id="SM00214">
    <property type="entry name" value="VWC"/>
    <property type="match status" value="1"/>
</dbReference>
<sequence length="654" mass="75161">MICFFSGKKGQCTFGGITMFNNAVWSPKPCVTCLCSKGNVACDEMKCLPLSCPIRVKPAGECCPICSDIESVHDSPEISGDSSEPNDPSVLESVPPKSQAEIEQLLQQEEEELQEEEERLRKRDEERKRRRKEKKKLQEERQKQLFEDRRREEEEIRSRMEEEEEKQREEEERRSKLEEEEREKRQQQKESRQEEERKREAERRVLEREQRERERIMEEEEDEEAEEKEVEQEDDDFLRGDVFRMPNSVPIPPPPPPPPLPPAAPEGIPSIPPGCVISDITLSCNNAKLTSIPPLVDPQLKILNLEGNSITTIPAAAFNGIPNLERIDLGKNKITSAGIDPQAFTNLKRLTRLYMDANMLAQIPQALPPTLEELRINENVLQIIDEDHFQDLNNLVTLELEGNILSEGTVSPSAFKPLTRLSYLRLGRNHFRTIPQGLPELLEELYLENNLIEEISEAAFNNTRNLNIISLRHNKLDESRLAPQAWINHENLESIDLSHNQLYHVPSFLPKSLLHLVLVGNPIERIPGFVFAHMEPGIEYLYLSFNKLTSDGIDPVSFFGAFHSLIELFLDHNELTAVPLGINEMKSLRFLRLNDNKIRNFEEHSICDAFNTDDSKIVALRLENNYIDTRKISHTAFSCVRSYSSVVLKPQKIK</sequence>
<dbReference type="InterPro" id="IPR003591">
    <property type="entry name" value="Leu-rich_rpt_typical-subtyp"/>
</dbReference>
<dbReference type="Gene3D" id="6.20.200.20">
    <property type="match status" value="1"/>
</dbReference>
<dbReference type="Pfam" id="PF13855">
    <property type="entry name" value="LRR_8"/>
    <property type="match status" value="2"/>
</dbReference>
<dbReference type="EMBL" id="JAHFZB010000026">
    <property type="protein sequence ID" value="KAK6473935.1"/>
    <property type="molecule type" value="Genomic_DNA"/>
</dbReference>
<proteinExistence type="predicted"/>
<dbReference type="Pfam" id="PF00093">
    <property type="entry name" value="VWC"/>
    <property type="match status" value="1"/>
</dbReference>
<evidence type="ECO:0000256" key="2">
    <source>
        <dbReference type="ARBA" id="ARBA00022737"/>
    </source>
</evidence>
<dbReference type="InterPro" id="IPR001007">
    <property type="entry name" value="VWF_dom"/>
</dbReference>
<gene>
    <name evidence="5" type="ORF">HHUSO_G26060</name>
</gene>
<name>A0ABR0YNZ1_HUSHU</name>
<organism evidence="5 6">
    <name type="scientific">Huso huso</name>
    <name type="common">Beluga</name>
    <name type="synonym">Acipenser huso</name>
    <dbReference type="NCBI Taxonomy" id="61971"/>
    <lineage>
        <taxon>Eukaryota</taxon>
        <taxon>Metazoa</taxon>
        <taxon>Chordata</taxon>
        <taxon>Craniata</taxon>
        <taxon>Vertebrata</taxon>
        <taxon>Euteleostomi</taxon>
        <taxon>Actinopterygii</taxon>
        <taxon>Chondrostei</taxon>
        <taxon>Acipenseriformes</taxon>
        <taxon>Acipenseridae</taxon>
        <taxon>Huso</taxon>
    </lineage>
</organism>
<dbReference type="InterPro" id="IPR032675">
    <property type="entry name" value="LRR_dom_sf"/>
</dbReference>
<dbReference type="InterPro" id="IPR001611">
    <property type="entry name" value="Leu-rich_rpt"/>
</dbReference>
<dbReference type="PROSITE" id="PS01208">
    <property type="entry name" value="VWFC_1"/>
    <property type="match status" value="1"/>
</dbReference>
<evidence type="ECO:0000256" key="3">
    <source>
        <dbReference type="SAM" id="MobiDB-lite"/>
    </source>
</evidence>
<dbReference type="Proteomes" id="UP001369086">
    <property type="component" value="Unassembled WGS sequence"/>
</dbReference>
<dbReference type="Gene3D" id="3.80.10.10">
    <property type="entry name" value="Ribonuclease Inhibitor"/>
    <property type="match status" value="2"/>
</dbReference>
<keyword evidence="6" id="KW-1185">Reference proteome</keyword>
<keyword evidence="1" id="KW-0433">Leucine-rich repeat</keyword>
<feature type="region of interest" description="Disordered" evidence="3">
    <location>
        <begin position="74"/>
        <end position="98"/>
    </location>
</feature>
<dbReference type="SUPFAM" id="SSF52047">
    <property type="entry name" value="RNI-like"/>
    <property type="match status" value="1"/>
</dbReference>
<dbReference type="PROSITE" id="PS50184">
    <property type="entry name" value="VWFC_2"/>
    <property type="match status" value="1"/>
</dbReference>
<comment type="caution">
    <text evidence="5">The sequence shown here is derived from an EMBL/GenBank/DDBJ whole genome shotgun (WGS) entry which is preliminary data.</text>
</comment>
<feature type="domain" description="VWFC" evidence="4">
    <location>
        <begin position="10"/>
        <end position="67"/>
    </location>
</feature>
<evidence type="ECO:0000313" key="5">
    <source>
        <dbReference type="EMBL" id="KAK6473935.1"/>
    </source>
</evidence>
<dbReference type="SMART" id="SM00369">
    <property type="entry name" value="LRR_TYP"/>
    <property type="match status" value="9"/>
</dbReference>
<evidence type="ECO:0000259" key="4">
    <source>
        <dbReference type="PROSITE" id="PS50184"/>
    </source>
</evidence>
<feature type="region of interest" description="Disordered" evidence="3">
    <location>
        <begin position="131"/>
        <end position="267"/>
    </location>
</feature>
<dbReference type="PANTHER" id="PTHR46544:SF1">
    <property type="entry name" value="EXTRACELLULAR MATRIX PROTEIN 2"/>
    <property type="match status" value="1"/>
</dbReference>